<dbReference type="PANTHER" id="PTHR30619">
    <property type="entry name" value="DNA INTERNALIZATION/COMPETENCE PROTEIN COMEC/REC2"/>
    <property type="match status" value="1"/>
</dbReference>
<keyword evidence="2" id="KW-1003">Cell membrane</keyword>
<keyword evidence="3 6" id="KW-0812">Transmembrane</keyword>
<dbReference type="CDD" id="cd07731">
    <property type="entry name" value="ComA-like_MBL-fold"/>
    <property type="match status" value="1"/>
</dbReference>
<dbReference type="InterPro" id="IPR001279">
    <property type="entry name" value="Metallo-B-lactamas"/>
</dbReference>
<dbReference type="SMART" id="SM00849">
    <property type="entry name" value="Lactamase_B"/>
    <property type="match status" value="1"/>
</dbReference>
<feature type="domain" description="Metallo-beta-lactamase" evidence="7">
    <location>
        <begin position="484"/>
        <end position="663"/>
    </location>
</feature>
<reference evidence="8 9" key="1">
    <citation type="journal article" date="2020" name="New Microbes New Infect">
        <title>Sellimonas caecigallum sp. nov., description and genome sequence of a new member of the Sellimonas genus isolated from the cecum of feral chicken.</title>
        <authorList>
            <person name="Wongkuna S."/>
            <person name="Ghimire S."/>
            <person name="Antony L."/>
            <person name="Chankhamhaengdecha S."/>
            <person name="Janvilisri T."/>
            <person name="Scaria J."/>
        </authorList>
    </citation>
    <scope>NUCLEOTIDE SEQUENCE [LARGE SCALE GENOMIC DNA]</scope>
    <source>
        <strain evidence="8 9">SW451</strain>
    </source>
</reference>
<comment type="subcellular location">
    <subcellularLocation>
        <location evidence="1">Cell membrane</location>
        <topology evidence="1">Multi-pass membrane protein</topology>
    </subcellularLocation>
</comment>
<evidence type="ECO:0000256" key="1">
    <source>
        <dbReference type="ARBA" id="ARBA00004651"/>
    </source>
</evidence>
<feature type="transmembrane region" description="Helical" evidence="6">
    <location>
        <begin position="421"/>
        <end position="446"/>
    </location>
</feature>
<accession>A0ABS7L5I9</accession>
<dbReference type="Pfam" id="PF00753">
    <property type="entry name" value="Lactamase_B"/>
    <property type="match status" value="1"/>
</dbReference>
<proteinExistence type="predicted"/>
<keyword evidence="5 6" id="KW-0472">Membrane</keyword>
<feature type="transmembrane region" description="Helical" evidence="6">
    <location>
        <begin position="208"/>
        <end position="234"/>
    </location>
</feature>
<dbReference type="Proteomes" id="UP000779049">
    <property type="component" value="Unassembled WGS sequence"/>
</dbReference>
<dbReference type="InterPro" id="IPR036866">
    <property type="entry name" value="RibonucZ/Hydroxyglut_hydro"/>
</dbReference>
<evidence type="ECO:0000256" key="4">
    <source>
        <dbReference type="ARBA" id="ARBA00022989"/>
    </source>
</evidence>
<evidence type="ECO:0000259" key="7">
    <source>
        <dbReference type="SMART" id="SM00849"/>
    </source>
</evidence>
<evidence type="ECO:0000256" key="6">
    <source>
        <dbReference type="SAM" id="Phobius"/>
    </source>
</evidence>
<dbReference type="InterPro" id="IPR052159">
    <property type="entry name" value="Competence_DNA_uptake"/>
</dbReference>
<keyword evidence="9" id="KW-1185">Reference proteome</keyword>
<dbReference type="InterPro" id="IPR025405">
    <property type="entry name" value="DUF4131"/>
</dbReference>
<dbReference type="Pfam" id="PF03772">
    <property type="entry name" value="Competence"/>
    <property type="match status" value="1"/>
</dbReference>
<organism evidence="8 9">
    <name type="scientific">Sellimonas caecigallum</name>
    <dbReference type="NCBI Taxonomy" id="2592333"/>
    <lineage>
        <taxon>Bacteria</taxon>
        <taxon>Bacillati</taxon>
        <taxon>Bacillota</taxon>
        <taxon>Clostridia</taxon>
        <taxon>Lachnospirales</taxon>
        <taxon>Lachnospiraceae</taxon>
        <taxon>Sellimonas</taxon>
    </lineage>
</organism>
<sequence>MRKRPLMTACILFLMIRYMIFLAGEEGNLPPEVYSMEGKSVCVTGVIEEKTRREKGPTWYIRSGKSRYVLYDSKERDLKIGNSIQVTGVFYLFDKASNPGEFDSRSYYQRQQIYGSIIPKTIKLKDDNIIYWKEWLFRLRESWKEELIRRLGQDKGAVLSGILLGDKSSMEPETKELYQKNGIAHLLAVSGLHVSFVGVFVYKRARKAGIPFAAAAAAGMSVLLPYAVMTGFSVSARRAVLMFACRMGAQVSGRVYDMPTSLALSAAVILGLEPLYLKDAGFLLSFGAILALWGGGDITRRQRERAEERREKKTISEPLKMKKKPGFLAKIREAAWSGFCVQALTFPVLLSSYYEFPLYSILINMWVIPMMSVVMGAGLFGSILCVVCPFLADVPLAAAKAVLSFYEWNCQIMLKFPFARVITGCPALWQSALYLLVIILIFFGVARWKKKILVSIFLFAGIILLGNWKTFDCRMEVTVVDVGQGDGIFIKSPGNRNILIDGGSTTEEELAKYTLEPFLESRGVGELDYVFVSHGDEDHISGIRDMLKRQEVGVKIHCLVLPEKRLWDEVLLELAREAVRQKVEIKEIREGETVWDKKGMEIRCVGPSSSYDGEKGNAASMLLKLTYGNFSMLFTGDMEGDGEESFLADMKRRQTYSILKVAHHGSKGGTTDEFLKKNHAGLAVISAGQGNRYGHPSKETVKRLEEQNIPYLCTKECGAITVRTDGETMTVEKYLGDQ</sequence>
<dbReference type="RefSeq" id="WP_221919475.1">
    <property type="nucleotide sequence ID" value="NZ_CP173660.1"/>
</dbReference>
<dbReference type="InterPro" id="IPR004797">
    <property type="entry name" value="Competence_ComEC/Rec2"/>
</dbReference>
<evidence type="ECO:0000256" key="2">
    <source>
        <dbReference type="ARBA" id="ARBA00022475"/>
    </source>
</evidence>
<evidence type="ECO:0000313" key="8">
    <source>
        <dbReference type="EMBL" id="MBY0758303.1"/>
    </source>
</evidence>
<dbReference type="Gene3D" id="3.60.15.10">
    <property type="entry name" value="Ribonuclease Z/Hydroxyacylglutathione hydrolase-like"/>
    <property type="match status" value="1"/>
</dbReference>
<feature type="transmembrane region" description="Helical" evidence="6">
    <location>
        <begin position="366"/>
        <end position="392"/>
    </location>
</feature>
<evidence type="ECO:0000256" key="5">
    <source>
        <dbReference type="ARBA" id="ARBA00023136"/>
    </source>
</evidence>
<dbReference type="Pfam" id="PF13567">
    <property type="entry name" value="DUF4131"/>
    <property type="match status" value="1"/>
</dbReference>
<dbReference type="NCBIfam" id="TIGR00360">
    <property type="entry name" value="ComEC_N-term"/>
    <property type="match status" value="1"/>
</dbReference>
<dbReference type="SUPFAM" id="SSF56281">
    <property type="entry name" value="Metallo-hydrolase/oxidoreductase"/>
    <property type="match status" value="1"/>
</dbReference>
<dbReference type="InterPro" id="IPR035681">
    <property type="entry name" value="ComA-like_MBL"/>
</dbReference>
<protein>
    <submittedName>
        <fullName evidence="8">DNA internalization-related competence protein ComEC/Rec2</fullName>
    </submittedName>
</protein>
<evidence type="ECO:0000256" key="3">
    <source>
        <dbReference type="ARBA" id="ARBA00022692"/>
    </source>
</evidence>
<dbReference type="NCBIfam" id="TIGR00361">
    <property type="entry name" value="ComEC_Rec2"/>
    <property type="match status" value="1"/>
</dbReference>
<evidence type="ECO:0000313" key="9">
    <source>
        <dbReference type="Proteomes" id="UP000779049"/>
    </source>
</evidence>
<feature type="transmembrane region" description="Helical" evidence="6">
    <location>
        <begin position="255"/>
        <end position="276"/>
    </location>
</feature>
<name>A0ABS7L5I9_9FIRM</name>
<gene>
    <name evidence="8" type="ORF">FLB61_04210</name>
</gene>
<comment type="caution">
    <text evidence="8">The sequence shown here is derived from an EMBL/GenBank/DDBJ whole genome shotgun (WGS) entry which is preliminary data.</text>
</comment>
<dbReference type="InterPro" id="IPR004477">
    <property type="entry name" value="ComEC_N"/>
</dbReference>
<dbReference type="PANTHER" id="PTHR30619:SF1">
    <property type="entry name" value="RECOMBINATION PROTEIN 2"/>
    <property type="match status" value="1"/>
</dbReference>
<feature type="transmembrane region" description="Helical" evidence="6">
    <location>
        <begin position="183"/>
        <end position="202"/>
    </location>
</feature>
<keyword evidence="4 6" id="KW-1133">Transmembrane helix</keyword>
<feature type="transmembrane region" description="Helical" evidence="6">
    <location>
        <begin position="452"/>
        <end position="468"/>
    </location>
</feature>
<dbReference type="EMBL" id="VIRV01000004">
    <property type="protein sequence ID" value="MBY0758303.1"/>
    <property type="molecule type" value="Genomic_DNA"/>
</dbReference>